<protein>
    <submittedName>
        <fullName evidence="1">Uncharacterized protein</fullName>
    </submittedName>
</protein>
<dbReference type="EMBL" id="CACVAY010000055">
    <property type="protein sequence ID" value="CAA6812354.1"/>
    <property type="molecule type" value="Genomic_DNA"/>
</dbReference>
<proteinExistence type="predicted"/>
<sequence>MKTDNKEQSNVQYLPNIEERRKRMKANQQHEASQHFTLAPDAYQSLTNLIQQLVDQLSTIIKETPALNGSQRNATITGGTLTSDNKNTELCTEFEANKQKWQNSRPHNYAYTLERSGFLNSEARKPIDITVNHDTITSSQFSDGSTGSVPDFNQLTIDDLLATIEKALSSRTTEAQIEYDPQFGYPTSIFIHQGHLVADKEVSLSASHLKNLDNPLISPPIVDDGTSRQRVSGGGVNIGGANIPDSKSVDIHGQQYFVGFLKTQLDAFADSFKPDIVDAAFGIYPWGTSNSIAAGTAFQAFINNNFPNGQPT</sequence>
<accession>A0A6S6T220</accession>
<organism evidence="1">
    <name type="scientific">uncultured Thiotrichaceae bacterium</name>
    <dbReference type="NCBI Taxonomy" id="298394"/>
    <lineage>
        <taxon>Bacteria</taxon>
        <taxon>Pseudomonadati</taxon>
        <taxon>Pseudomonadota</taxon>
        <taxon>Gammaproteobacteria</taxon>
        <taxon>Thiotrichales</taxon>
        <taxon>Thiotrichaceae</taxon>
        <taxon>environmental samples</taxon>
    </lineage>
</organism>
<evidence type="ECO:0000313" key="1">
    <source>
        <dbReference type="EMBL" id="CAA6812354.1"/>
    </source>
</evidence>
<dbReference type="InterPro" id="IPR046172">
    <property type="entry name" value="DUF6174"/>
</dbReference>
<gene>
    <name evidence="1" type="ORF">HELGO_WM37844</name>
</gene>
<name>A0A6S6T220_9GAMM</name>
<reference evidence="1" key="1">
    <citation type="submission" date="2020-01" db="EMBL/GenBank/DDBJ databases">
        <authorList>
            <person name="Meier V. D."/>
            <person name="Meier V D."/>
        </authorList>
    </citation>
    <scope>NUCLEOTIDE SEQUENCE</scope>
    <source>
        <strain evidence="1">HLG_WM_MAG_07</strain>
    </source>
</reference>
<dbReference type="AlphaFoldDB" id="A0A6S6T220"/>
<dbReference type="Pfam" id="PF19671">
    <property type="entry name" value="DUF6174"/>
    <property type="match status" value="1"/>
</dbReference>